<dbReference type="Proteomes" id="UP000276953">
    <property type="component" value="Unassembled WGS sequence"/>
</dbReference>
<name>A0A3S0PNE3_9FLAO</name>
<protein>
    <submittedName>
        <fullName evidence="1">Uncharacterized protein</fullName>
    </submittedName>
</protein>
<evidence type="ECO:0000313" key="1">
    <source>
        <dbReference type="EMBL" id="RTZ45959.1"/>
    </source>
</evidence>
<dbReference type="EMBL" id="RYFC01000003">
    <property type="protein sequence ID" value="RTZ45959.1"/>
    <property type="molecule type" value="Genomic_DNA"/>
</dbReference>
<organism evidence="1 2">
    <name type="scientific">Chryseobacterium arthrosphaerae</name>
    <dbReference type="NCBI Taxonomy" id="651561"/>
    <lineage>
        <taxon>Bacteria</taxon>
        <taxon>Pseudomonadati</taxon>
        <taxon>Bacteroidota</taxon>
        <taxon>Flavobacteriia</taxon>
        <taxon>Flavobacteriales</taxon>
        <taxon>Weeksellaceae</taxon>
        <taxon>Chryseobacterium group</taxon>
        <taxon>Chryseobacterium</taxon>
    </lineage>
</organism>
<sequence>MAGNTTPLKFGPSTSSPTTYTLADLTTWFNAKGNTILASTADVKLAGAWALPDYSKLYTYCRFSIINRWCLY</sequence>
<reference evidence="1 2" key="1">
    <citation type="submission" date="2018-12" db="EMBL/GenBank/DDBJ databases">
        <title>Draft Genome Sequence of Chryseobacterium arthrosphaerae strain ED882-96 Isolated from the Blood of a Patient with Liver Cirrhosis in Taiwan.</title>
        <authorList>
            <person name="Lin J.-N."/>
            <person name="Lai C.-H."/>
            <person name="Yang C.-H."/>
            <person name="Huang Y.-H."/>
        </authorList>
    </citation>
    <scope>NUCLEOTIDE SEQUENCE [LARGE SCALE GENOMIC DNA]</scope>
    <source>
        <strain evidence="1 2">ED882-96</strain>
    </source>
</reference>
<accession>A0A3S0PNE3</accession>
<gene>
    <name evidence="1" type="ORF">EJ377_14880</name>
</gene>
<comment type="caution">
    <text evidence="1">The sequence shown here is derived from an EMBL/GenBank/DDBJ whole genome shotgun (WGS) entry which is preliminary data.</text>
</comment>
<proteinExistence type="predicted"/>
<dbReference type="AlphaFoldDB" id="A0A3S0PNE3"/>
<evidence type="ECO:0000313" key="2">
    <source>
        <dbReference type="Proteomes" id="UP000276953"/>
    </source>
</evidence>